<sequence length="358" mass="39911">MRKLRAGIVGCGGIANGKHLPAMQKSGLYEVVAFCDIIIERAQETKEKFGTEDAKVFEDYRDLLKEDLDVVYVTTPNRSHAEISIAAMEAGRDVMCEKPMAKNYAEAQKMVETAERTHRVLNIGYQNRYRTDSLYLKEMCKSDELGEIYFAKAHALRRRAVPTWGVFLNEEEQGGGPLIDIGTHALDLTLWMMDNYEVQSVTGASFHKLSDQTDQGNAFGNWDPDKFCVEDSAFGFIRMKNGAVIELESAWALNTLEVDEAKTSLCGTKAGADMKDGLRINYIHHNTQVVEKPELSSGGVAFFSGKEKSAADYEQELFYHIVVDGAEQVVKPAQAAVVTRILEAIYQSAESGKTIYFE</sequence>
<dbReference type="PANTHER" id="PTHR43249:SF1">
    <property type="entry name" value="D-GLUCOSIDE 3-DEHYDROGENASE"/>
    <property type="match status" value="1"/>
</dbReference>
<protein>
    <submittedName>
        <fullName evidence="4">Dehydrogenase</fullName>
    </submittedName>
    <submittedName>
        <fullName evidence="6">Gfo/Idh/MocA family oxidoreductase</fullName>
    </submittedName>
    <submittedName>
        <fullName evidence="5">Uncharacterized oxidoreductase ycjS</fullName>
        <ecNumber evidence="5">1.-.-.-</ecNumber>
    </submittedName>
</protein>
<dbReference type="Proteomes" id="UP000266698">
    <property type="component" value="Unassembled WGS sequence"/>
</dbReference>
<evidence type="ECO:0000313" key="4">
    <source>
        <dbReference type="EMBL" id="CRL31891.1"/>
    </source>
</evidence>
<dbReference type="EC" id="1.-.-.-" evidence="5"/>
<evidence type="ECO:0000313" key="9">
    <source>
        <dbReference type="EMBL" id="RHL76898.1"/>
    </source>
</evidence>
<evidence type="ECO:0000313" key="13">
    <source>
        <dbReference type="Proteomes" id="UP000283431"/>
    </source>
</evidence>
<accession>A0A0M6W992</accession>
<dbReference type="EMBL" id="QRPB01000017">
    <property type="protein sequence ID" value="RHL76898.1"/>
    <property type="molecule type" value="Genomic_DNA"/>
</dbReference>
<evidence type="ECO:0000313" key="6">
    <source>
        <dbReference type="EMBL" id="RGZ16308.1"/>
    </source>
</evidence>
<evidence type="ECO:0000313" key="7">
    <source>
        <dbReference type="EMBL" id="RGZ74331.1"/>
    </source>
</evidence>
<dbReference type="Proteomes" id="UP000095602">
    <property type="component" value="Unassembled WGS sequence"/>
</dbReference>
<dbReference type="Pfam" id="PF01408">
    <property type="entry name" value="GFO_IDH_MocA"/>
    <property type="match status" value="1"/>
</dbReference>
<dbReference type="EMBL" id="CVRQ01000001">
    <property type="protein sequence ID" value="CRL31891.1"/>
    <property type="molecule type" value="Genomic_DNA"/>
</dbReference>
<evidence type="ECO:0000313" key="5">
    <source>
        <dbReference type="EMBL" id="CUO97623.1"/>
    </source>
</evidence>
<dbReference type="AlphaFoldDB" id="A0A0M6W992"/>
<evidence type="ECO:0000313" key="10">
    <source>
        <dbReference type="Proteomes" id="UP000049472"/>
    </source>
</evidence>
<gene>
    <name evidence="5" type="primary">ycjS</name>
    <name evidence="9" type="ORF">DW001_12585</name>
    <name evidence="8" type="ORF">DW948_09310</name>
    <name evidence="7" type="ORF">DW975_11555</name>
    <name evidence="6" type="ORF">DXA03_12565</name>
    <name evidence="5" type="ORF">ERS852497_01472</name>
    <name evidence="4" type="ORF">T1815_02311</name>
</gene>
<reference evidence="4" key="1">
    <citation type="submission" date="2015-05" db="EMBL/GenBank/DDBJ databases">
        <authorList>
            <person name="Wang D.B."/>
            <person name="Wang M."/>
        </authorList>
    </citation>
    <scope>NUCLEOTIDE SEQUENCE [LARGE SCALE GENOMIC DNA]</scope>
    <source>
        <strain evidence="4">T1-815</strain>
    </source>
</reference>
<dbReference type="Gene3D" id="3.40.50.720">
    <property type="entry name" value="NAD(P)-binding Rossmann-like Domain"/>
    <property type="match status" value="1"/>
</dbReference>
<evidence type="ECO:0000313" key="14">
    <source>
        <dbReference type="Proteomes" id="UP000285209"/>
    </source>
</evidence>
<dbReference type="InterPro" id="IPR052515">
    <property type="entry name" value="Gfo/Idh/MocA_Oxidoreductase"/>
</dbReference>
<dbReference type="GO" id="GO:0000166">
    <property type="term" value="F:nucleotide binding"/>
    <property type="evidence" value="ECO:0007669"/>
    <property type="project" value="InterPro"/>
</dbReference>
<dbReference type="SUPFAM" id="SSF51735">
    <property type="entry name" value="NAD(P)-binding Rossmann-fold domains"/>
    <property type="match status" value="1"/>
</dbReference>
<reference evidence="10" key="2">
    <citation type="submission" date="2015-05" db="EMBL/GenBank/DDBJ databases">
        <authorList>
            <consortium name="Pathogen Informatics"/>
        </authorList>
    </citation>
    <scope>NUCLEOTIDE SEQUENCE [LARGE SCALE GENOMIC DNA]</scope>
    <source>
        <strain evidence="5 11">2789STDY5834884</strain>
        <strain evidence="10">T1-815</strain>
    </source>
</reference>
<dbReference type="Proteomes" id="UP000283431">
    <property type="component" value="Unassembled WGS sequence"/>
</dbReference>
<dbReference type="EMBL" id="QSEN01000024">
    <property type="protein sequence ID" value="RGZ74331.1"/>
    <property type="molecule type" value="Genomic_DNA"/>
</dbReference>
<comment type="similarity">
    <text evidence="1">Belongs to the Gfo/Idh/MocA family.</text>
</comment>
<dbReference type="EMBL" id="CZAJ01000011">
    <property type="protein sequence ID" value="CUO97623.1"/>
    <property type="molecule type" value="Genomic_DNA"/>
</dbReference>
<dbReference type="Proteomes" id="UP000286341">
    <property type="component" value="Unassembled WGS sequence"/>
</dbReference>
<evidence type="ECO:0000313" key="12">
    <source>
        <dbReference type="Proteomes" id="UP000266698"/>
    </source>
</evidence>
<keyword evidence="5" id="KW-0560">Oxidoreductase</keyword>
<name>A0A0M6W992_9FIRM</name>
<evidence type="ECO:0000259" key="3">
    <source>
        <dbReference type="Pfam" id="PF02894"/>
    </source>
</evidence>
<evidence type="ECO:0000313" key="8">
    <source>
        <dbReference type="EMBL" id="RHA12623.1"/>
    </source>
</evidence>
<reference evidence="12 13" key="3">
    <citation type="submission" date="2018-08" db="EMBL/GenBank/DDBJ databases">
        <title>A genome reference for cultivated species of the human gut microbiota.</title>
        <authorList>
            <person name="Zou Y."/>
            <person name="Xue W."/>
            <person name="Luo G."/>
        </authorList>
    </citation>
    <scope>NUCLEOTIDE SEQUENCE [LARGE SCALE GENOMIC DNA]</scope>
    <source>
        <strain evidence="9 12">AF36-2BH</strain>
        <strain evidence="8 15">AM44-1AT</strain>
        <strain evidence="7 13">AM48-7</strain>
        <strain evidence="6 14">AM54-25XD</strain>
    </source>
</reference>
<feature type="domain" description="Gfo/Idh/MocA-like oxidoreductase C-terminal" evidence="3">
    <location>
        <begin position="137"/>
        <end position="355"/>
    </location>
</feature>
<dbReference type="InterPro" id="IPR000683">
    <property type="entry name" value="Gfo/Idh/MocA-like_OxRdtase_N"/>
</dbReference>
<dbReference type="SUPFAM" id="SSF55347">
    <property type="entry name" value="Glyceraldehyde-3-phosphate dehydrogenase-like, C-terminal domain"/>
    <property type="match status" value="1"/>
</dbReference>
<evidence type="ECO:0000259" key="2">
    <source>
        <dbReference type="Pfam" id="PF01408"/>
    </source>
</evidence>
<evidence type="ECO:0000313" key="11">
    <source>
        <dbReference type="Proteomes" id="UP000095602"/>
    </source>
</evidence>
<dbReference type="EMBL" id="QSFB01000012">
    <property type="protein sequence ID" value="RHA12623.1"/>
    <property type="molecule type" value="Genomic_DNA"/>
</dbReference>
<dbReference type="Proteomes" id="UP000049472">
    <property type="component" value="Unassembled WGS sequence"/>
</dbReference>
<evidence type="ECO:0000313" key="15">
    <source>
        <dbReference type="Proteomes" id="UP000286341"/>
    </source>
</evidence>
<feature type="domain" description="Gfo/Idh/MocA-like oxidoreductase N-terminal" evidence="2">
    <location>
        <begin position="4"/>
        <end position="125"/>
    </location>
</feature>
<dbReference type="Proteomes" id="UP000285209">
    <property type="component" value="Unassembled WGS sequence"/>
</dbReference>
<dbReference type="EMBL" id="QSDV01000030">
    <property type="protein sequence ID" value="RGZ16308.1"/>
    <property type="molecule type" value="Genomic_DNA"/>
</dbReference>
<proteinExistence type="inferred from homology"/>
<organism evidence="4 10">
    <name type="scientific">Agathobacter rectalis</name>
    <dbReference type="NCBI Taxonomy" id="39491"/>
    <lineage>
        <taxon>Bacteria</taxon>
        <taxon>Bacillati</taxon>
        <taxon>Bacillota</taxon>
        <taxon>Clostridia</taxon>
        <taxon>Lachnospirales</taxon>
        <taxon>Lachnospiraceae</taxon>
        <taxon>Agathobacter</taxon>
    </lineage>
</organism>
<dbReference type="Pfam" id="PF02894">
    <property type="entry name" value="GFO_IDH_MocA_C"/>
    <property type="match status" value="1"/>
</dbReference>
<dbReference type="PANTHER" id="PTHR43249">
    <property type="entry name" value="UDP-N-ACETYL-2-AMINO-2-DEOXY-D-GLUCURONATE OXIDASE"/>
    <property type="match status" value="1"/>
</dbReference>
<dbReference type="InterPro" id="IPR036291">
    <property type="entry name" value="NAD(P)-bd_dom_sf"/>
</dbReference>
<dbReference type="RefSeq" id="WP_055060836.1">
    <property type="nucleotide sequence ID" value="NZ_CVRQ01000001.1"/>
</dbReference>
<keyword evidence="10" id="KW-1185">Reference proteome</keyword>
<evidence type="ECO:0000256" key="1">
    <source>
        <dbReference type="ARBA" id="ARBA00010928"/>
    </source>
</evidence>
<dbReference type="Gene3D" id="3.30.360.10">
    <property type="entry name" value="Dihydrodipicolinate Reductase, domain 2"/>
    <property type="match status" value="1"/>
</dbReference>
<dbReference type="GO" id="GO:0016491">
    <property type="term" value="F:oxidoreductase activity"/>
    <property type="evidence" value="ECO:0007669"/>
    <property type="project" value="UniProtKB-KW"/>
</dbReference>
<dbReference type="InterPro" id="IPR004104">
    <property type="entry name" value="Gfo/Idh/MocA-like_OxRdtase_C"/>
</dbReference>